<evidence type="ECO:0000256" key="1">
    <source>
        <dbReference type="SAM" id="Phobius"/>
    </source>
</evidence>
<feature type="transmembrane region" description="Helical" evidence="1">
    <location>
        <begin position="53"/>
        <end position="76"/>
    </location>
</feature>
<feature type="transmembrane region" description="Helical" evidence="1">
    <location>
        <begin position="114"/>
        <end position="132"/>
    </location>
</feature>
<gene>
    <name evidence="2" type="ORF">GQ43DRAFT_375314</name>
</gene>
<proteinExistence type="predicted"/>
<reference evidence="2" key="1">
    <citation type="journal article" date="2020" name="Stud. Mycol.">
        <title>101 Dothideomycetes genomes: a test case for predicting lifestyles and emergence of pathogens.</title>
        <authorList>
            <person name="Haridas S."/>
            <person name="Albert R."/>
            <person name="Binder M."/>
            <person name="Bloem J."/>
            <person name="Labutti K."/>
            <person name="Salamov A."/>
            <person name="Andreopoulos B."/>
            <person name="Baker S."/>
            <person name="Barry K."/>
            <person name="Bills G."/>
            <person name="Bluhm B."/>
            <person name="Cannon C."/>
            <person name="Castanera R."/>
            <person name="Culley D."/>
            <person name="Daum C."/>
            <person name="Ezra D."/>
            <person name="Gonzalez J."/>
            <person name="Henrissat B."/>
            <person name="Kuo A."/>
            <person name="Liang C."/>
            <person name="Lipzen A."/>
            <person name="Lutzoni F."/>
            <person name="Magnuson J."/>
            <person name="Mondo S."/>
            <person name="Nolan M."/>
            <person name="Ohm R."/>
            <person name="Pangilinan J."/>
            <person name="Park H.-J."/>
            <person name="Ramirez L."/>
            <person name="Alfaro M."/>
            <person name="Sun H."/>
            <person name="Tritt A."/>
            <person name="Yoshinaga Y."/>
            <person name="Zwiers L.-H."/>
            <person name="Turgeon B."/>
            <person name="Goodwin S."/>
            <person name="Spatafora J."/>
            <person name="Crous P."/>
            <person name="Grigoriev I."/>
        </authorList>
    </citation>
    <scope>NUCLEOTIDE SEQUENCE</scope>
    <source>
        <strain evidence="2">ATCC 74209</strain>
    </source>
</reference>
<dbReference type="Proteomes" id="UP000799536">
    <property type="component" value="Unassembled WGS sequence"/>
</dbReference>
<keyword evidence="1" id="KW-0472">Membrane</keyword>
<comment type="caution">
    <text evidence="2">The sequence shown here is derived from an EMBL/GenBank/DDBJ whole genome shotgun (WGS) entry which is preliminary data.</text>
</comment>
<organism evidence="2 3">
    <name type="scientific">Delitschia confertaspora ATCC 74209</name>
    <dbReference type="NCBI Taxonomy" id="1513339"/>
    <lineage>
        <taxon>Eukaryota</taxon>
        <taxon>Fungi</taxon>
        <taxon>Dikarya</taxon>
        <taxon>Ascomycota</taxon>
        <taxon>Pezizomycotina</taxon>
        <taxon>Dothideomycetes</taxon>
        <taxon>Pleosporomycetidae</taxon>
        <taxon>Pleosporales</taxon>
        <taxon>Delitschiaceae</taxon>
        <taxon>Delitschia</taxon>
    </lineage>
</organism>
<evidence type="ECO:0000313" key="2">
    <source>
        <dbReference type="EMBL" id="KAF2199825.1"/>
    </source>
</evidence>
<protein>
    <recommendedName>
        <fullName evidence="4">MARVEL domain-containing protein</fullName>
    </recommendedName>
</protein>
<keyword evidence="1" id="KW-0812">Transmembrane</keyword>
<dbReference type="EMBL" id="ML994053">
    <property type="protein sequence ID" value="KAF2199825.1"/>
    <property type="molecule type" value="Genomic_DNA"/>
</dbReference>
<dbReference type="OrthoDB" id="5211263at2759"/>
<name>A0A9P4JII7_9PLEO</name>
<keyword evidence="1" id="KW-1133">Transmembrane helix</keyword>
<feature type="transmembrane region" description="Helical" evidence="1">
    <location>
        <begin position="19"/>
        <end position="41"/>
    </location>
</feature>
<evidence type="ECO:0008006" key="4">
    <source>
        <dbReference type="Google" id="ProtNLM"/>
    </source>
</evidence>
<evidence type="ECO:0000313" key="3">
    <source>
        <dbReference type="Proteomes" id="UP000799536"/>
    </source>
</evidence>
<feature type="transmembrane region" description="Helical" evidence="1">
    <location>
        <begin position="83"/>
        <end position="108"/>
    </location>
</feature>
<sequence>MASGTGIVQWKKRILIPAWVVRIVLMVFTLTIYGMAIKLLYEDEYKTSPAMGVVIFFMLLVIGVLLLDLLAIVLFLRNALRPTAFLVMNVVQSFFWVVVIVIDFVAIAKGTGARGIWFPILALVSFLGLLIYSAQQYHKQRKEAQRGLYGEVRNPVVPVNTALKSTAYPQLAAPVELQASPPPKGAAVNYHQVRQV</sequence>
<keyword evidence="3" id="KW-1185">Reference proteome</keyword>
<dbReference type="AlphaFoldDB" id="A0A9P4JII7"/>
<accession>A0A9P4JII7</accession>